<dbReference type="Gene3D" id="2.160.20.80">
    <property type="entry name" value="E3 ubiquitin-protein ligase SopA"/>
    <property type="match status" value="1"/>
</dbReference>
<evidence type="ECO:0000313" key="1">
    <source>
        <dbReference type="EMBL" id="KAB8183283.1"/>
    </source>
</evidence>
<sequence>MAEISAIDLAPYVPLSGVLALLSAACLAMGLGMAKSRQVQEDRKPLKVISWWWVLAGGLLIVSSMWGTSAVLLHLADEAGPAKVELRLDAVKTGLTVGAGAAGAIALLLGVRRQWLGERAQAHQEYDAAQKRITELYAKAVDQLGDDSAAVRLGGLYALERVAQANVELRQTIVDVICAYLRMPSGAAEERGAEETAGSESQKLSQDRQDRQVRLTAQRILTKHLKRRSSGSQDFQEFWADIDLDLRGARLVDTDFRECAARKAIFNQAVFEGDANFWGASFEGRVDFWGASFGGADFGGAVFEKDAEFGKSTFRYKAFFWGASFWGGARFEEASFEGGVEFGGAMVKVDLEKPIAWPSGWALDGDSEAPPGCSRLIPAVPLGRPSDDVENEPDAPAKPA</sequence>
<dbReference type="AlphaFoldDB" id="A0A5C4UWS7"/>
<protein>
    <submittedName>
        <fullName evidence="1">Uncharacterized protein</fullName>
    </submittedName>
</protein>
<dbReference type="InterPro" id="IPR001646">
    <property type="entry name" value="5peptide_repeat"/>
</dbReference>
<dbReference type="EMBL" id="VDLX02000037">
    <property type="protein sequence ID" value="KAB8183283.1"/>
    <property type="molecule type" value="Genomic_DNA"/>
</dbReference>
<proteinExistence type="predicted"/>
<dbReference type="Pfam" id="PF13576">
    <property type="entry name" value="Pentapeptide_3"/>
    <property type="match status" value="1"/>
</dbReference>
<name>A0A5C4UWS7_9ACTN</name>
<gene>
    <name evidence="1" type="ORF">FH608_049465</name>
</gene>
<accession>A0A5C4UWS7</accession>
<evidence type="ECO:0000313" key="2">
    <source>
        <dbReference type="Proteomes" id="UP000312512"/>
    </source>
</evidence>
<dbReference type="Proteomes" id="UP000312512">
    <property type="component" value="Unassembled WGS sequence"/>
</dbReference>
<organism evidence="1 2">
    <name type="scientific">Nonomuraea phyllanthi</name>
    <dbReference type="NCBI Taxonomy" id="2219224"/>
    <lineage>
        <taxon>Bacteria</taxon>
        <taxon>Bacillati</taxon>
        <taxon>Actinomycetota</taxon>
        <taxon>Actinomycetes</taxon>
        <taxon>Streptosporangiales</taxon>
        <taxon>Streptosporangiaceae</taxon>
        <taxon>Nonomuraea</taxon>
    </lineage>
</organism>
<dbReference type="OrthoDB" id="8440251at2"/>
<reference evidence="1 2" key="1">
    <citation type="submission" date="2019-10" db="EMBL/GenBank/DDBJ databases">
        <title>Nonomuraea sp. nov., isolated from Phyllanthus amarus.</title>
        <authorList>
            <person name="Klykleung N."/>
            <person name="Tanasupawat S."/>
        </authorList>
    </citation>
    <scope>NUCLEOTIDE SEQUENCE [LARGE SCALE GENOMIC DNA]</scope>
    <source>
        <strain evidence="1 2">PA1-10</strain>
    </source>
</reference>
<comment type="caution">
    <text evidence="1">The sequence shown here is derived from an EMBL/GenBank/DDBJ whole genome shotgun (WGS) entry which is preliminary data.</text>
</comment>
<dbReference type="RefSeq" id="WP_139638169.1">
    <property type="nucleotide sequence ID" value="NZ_VDLX02000037.1"/>
</dbReference>
<dbReference type="SUPFAM" id="SSF141571">
    <property type="entry name" value="Pentapeptide repeat-like"/>
    <property type="match status" value="1"/>
</dbReference>
<keyword evidence="2" id="KW-1185">Reference proteome</keyword>